<protein>
    <submittedName>
        <fullName evidence="2">Uncharacterized protein</fullName>
    </submittedName>
</protein>
<dbReference type="GeneID" id="9522348"/>
<accession>D4AIP5</accession>
<organism evidence="2 3">
    <name type="scientific">Arthroderma benhamiae (strain ATCC MYA-4681 / CBS 112371)</name>
    <name type="common">Trichophyton mentagrophytes</name>
    <dbReference type="NCBI Taxonomy" id="663331"/>
    <lineage>
        <taxon>Eukaryota</taxon>
        <taxon>Fungi</taxon>
        <taxon>Dikarya</taxon>
        <taxon>Ascomycota</taxon>
        <taxon>Pezizomycotina</taxon>
        <taxon>Eurotiomycetes</taxon>
        <taxon>Eurotiomycetidae</taxon>
        <taxon>Onygenales</taxon>
        <taxon>Arthrodermataceae</taxon>
        <taxon>Trichophyton</taxon>
    </lineage>
</organism>
<proteinExistence type="predicted"/>
<evidence type="ECO:0000313" key="2">
    <source>
        <dbReference type="EMBL" id="EFE36618.1"/>
    </source>
</evidence>
<dbReference type="eggNOG" id="ENOG502RPZJ">
    <property type="taxonomic scope" value="Eukaryota"/>
</dbReference>
<keyword evidence="1" id="KW-0732">Signal</keyword>
<sequence length="96" mass="10295">MKFFAVLFLIPFLGGALAAPSPSEMIAEAPMQENSDMDASSQLLSVTAAQCPPSHPLYCRAYNFCCVRQAVSCCPRACCARGTTHCGSDGHCYRRG</sequence>
<dbReference type="RefSeq" id="XP_003017263.1">
    <property type="nucleotide sequence ID" value="XM_003017217.1"/>
</dbReference>
<gene>
    <name evidence="2" type="ORF">ARB_04141</name>
</gene>
<dbReference type="KEGG" id="abe:ARB_04141"/>
<evidence type="ECO:0000256" key="1">
    <source>
        <dbReference type="SAM" id="SignalP"/>
    </source>
</evidence>
<name>D4AIP5_ARTBC</name>
<dbReference type="Proteomes" id="UP000008866">
    <property type="component" value="Unassembled WGS sequence"/>
</dbReference>
<comment type="caution">
    <text evidence="2">The sequence shown here is derived from an EMBL/GenBank/DDBJ whole genome shotgun (WGS) entry which is preliminary data.</text>
</comment>
<keyword evidence="3" id="KW-1185">Reference proteome</keyword>
<feature type="signal peptide" evidence="1">
    <location>
        <begin position="1"/>
        <end position="18"/>
    </location>
</feature>
<dbReference type="OMA" id="CCPRACC"/>
<dbReference type="HOGENOM" id="CLU_158083_0_0_1"/>
<feature type="chain" id="PRO_5003054174" evidence="1">
    <location>
        <begin position="19"/>
        <end position="96"/>
    </location>
</feature>
<evidence type="ECO:0000313" key="3">
    <source>
        <dbReference type="Proteomes" id="UP000008866"/>
    </source>
</evidence>
<dbReference type="AlphaFoldDB" id="D4AIP5"/>
<reference evidence="3" key="1">
    <citation type="journal article" date="2011" name="Genome Biol.">
        <title>Comparative and functional genomics provide insights into the pathogenicity of dermatophytic fungi.</title>
        <authorList>
            <person name="Burmester A."/>
            <person name="Shelest E."/>
            <person name="Gloeckner G."/>
            <person name="Heddergott C."/>
            <person name="Schindler S."/>
            <person name="Staib P."/>
            <person name="Heidel A."/>
            <person name="Felder M."/>
            <person name="Petzold A."/>
            <person name="Szafranski K."/>
            <person name="Feuermann M."/>
            <person name="Pedruzzi I."/>
            <person name="Priebe S."/>
            <person name="Groth M."/>
            <person name="Winkler R."/>
            <person name="Li W."/>
            <person name="Kniemeyer O."/>
            <person name="Schroeckh V."/>
            <person name="Hertweck C."/>
            <person name="Hube B."/>
            <person name="White T.C."/>
            <person name="Platzer M."/>
            <person name="Guthke R."/>
            <person name="Heitman J."/>
            <person name="Woestemeyer J."/>
            <person name="Zipfel P.F."/>
            <person name="Monod M."/>
            <person name="Brakhage A.A."/>
        </authorList>
    </citation>
    <scope>NUCLEOTIDE SEQUENCE [LARGE SCALE GENOMIC DNA]</scope>
    <source>
        <strain evidence="3">ATCC MYA-4681 / CBS 112371</strain>
    </source>
</reference>
<dbReference type="EMBL" id="ABSU01000001">
    <property type="protein sequence ID" value="EFE36618.1"/>
    <property type="molecule type" value="Genomic_DNA"/>
</dbReference>